<evidence type="ECO:0000256" key="3">
    <source>
        <dbReference type="ARBA" id="ARBA00023002"/>
    </source>
</evidence>
<keyword evidence="2" id="KW-0521">NADP</keyword>
<dbReference type="GO" id="GO:0016020">
    <property type="term" value="C:membrane"/>
    <property type="evidence" value="ECO:0007669"/>
    <property type="project" value="TreeGrafter"/>
</dbReference>
<comment type="function">
    <text evidence="4">Putative oxidoreductase.</text>
</comment>
<keyword evidence="3" id="KW-0560">Oxidoreductase</keyword>
<dbReference type="GO" id="GO:0016491">
    <property type="term" value="F:oxidoreductase activity"/>
    <property type="evidence" value="ECO:0007669"/>
    <property type="project" value="UniProtKB-KW"/>
</dbReference>
<dbReference type="OrthoDB" id="37659at2759"/>
<dbReference type="InterPro" id="IPR002347">
    <property type="entry name" value="SDR_fam"/>
</dbReference>
<name>A0A8E2F8Z8_9PEZI</name>
<dbReference type="EMBL" id="KV748849">
    <property type="protein sequence ID" value="OCL12654.1"/>
    <property type="molecule type" value="Genomic_DNA"/>
</dbReference>
<dbReference type="PROSITE" id="PS00061">
    <property type="entry name" value="ADH_SHORT"/>
    <property type="match status" value="1"/>
</dbReference>
<protein>
    <submittedName>
        <fullName evidence="5">NAD(P)-binding protein</fullName>
    </submittedName>
</protein>
<reference evidence="5 6" key="1">
    <citation type="journal article" date="2016" name="Nat. Commun.">
        <title>Ectomycorrhizal ecology is imprinted in the genome of the dominant symbiotic fungus Cenococcum geophilum.</title>
        <authorList>
            <consortium name="DOE Joint Genome Institute"/>
            <person name="Peter M."/>
            <person name="Kohler A."/>
            <person name="Ohm R.A."/>
            <person name="Kuo A."/>
            <person name="Krutzmann J."/>
            <person name="Morin E."/>
            <person name="Arend M."/>
            <person name="Barry K.W."/>
            <person name="Binder M."/>
            <person name="Choi C."/>
            <person name="Clum A."/>
            <person name="Copeland A."/>
            <person name="Grisel N."/>
            <person name="Haridas S."/>
            <person name="Kipfer T."/>
            <person name="LaButti K."/>
            <person name="Lindquist E."/>
            <person name="Lipzen A."/>
            <person name="Maire R."/>
            <person name="Meier B."/>
            <person name="Mihaltcheva S."/>
            <person name="Molinier V."/>
            <person name="Murat C."/>
            <person name="Poggeler S."/>
            <person name="Quandt C.A."/>
            <person name="Sperisen C."/>
            <person name="Tritt A."/>
            <person name="Tisserant E."/>
            <person name="Crous P.W."/>
            <person name="Henrissat B."/>
            <person name="Nehls U."/>
            <person name="Egli S."/>
            <person name="Spatafora J.W."/>
            <person name="Grigoriev I.V."/>
            <person name="Martin F.M."/>
        </authorList>
    </citation>
    <scope>NUCLEOTIDE SEQUENCE [LARGE SCALE GENOMIC DNA]</scope>
    <source>
        <strain evidence="5 6">CBS 207.34</strain>
    </source>
</reference>
<dbReference type="InterPro" id="IPR020904">
    <property type="entry name" value="Sc_DH/Rdtase_CS"/>
</dbReference>
<organism evidence="5 6">
    <name type="scientific">Glonium stellatum</name>
    <dbReference type="NCBI Taxonomy" id="574774"/>
    <lineage>
        <taxon>Eukaryota</taxon>
        <taxon>Fungi</taxon>
        <taxon>Dikarya</taxon>
        <taxon>Ascomycota</taxon>
        <taxon>Pezizomycotina</taxon>
        <taxon>Dothideomycetes</taxon>
        <taxon>Pleosporomycetidae</taxon>
        <taxon>Gloniales</taxon>
        <taxon>Gloniaceae</taxon>
        <taxon>Glonium</taxon>
    </lineage>
</organism>
<dbReference type="Pfam" id="PF00106">
    <property type="entry name" value="adh_short"/>
    <property type="match status" value="1"/>
</dbReference>
<proteinExistence type="inferred from homology"/>
<evidence type="ECO:0000313" key="6">
    <source>
        <dbReference type="Proteomes" id="UP000250140"/>
    </source>
</evidence>
<dbReference type="Gene3D" id="3.40.50.720">
    <property type="entry name" value="NAD(P)-binding Rossmann-like Domain"/>
    <property type="match status" value="1"/>
</dbReference>
<evidence type="ECO:0000313" key="5">
    <source>
        <dbReference type="EMBL" id="OCL12654.1"/>
    </source>
</evidence>
<dbReference type="InterPro" id="IPR036291">
    <property type="entry name" value="NAD(P)-bd_dom_sf"/>
</dbReference>
<dbReference type="PANTHER" id="PTHR44196:SF1">
    <property type="entry name" value="DEHYDROGENASE_REDUCTASE SDR FAMILY MEMBER 7B"/>
    <property type="match status" value="1"/>
</dbReference>
<dbReference type="Proteomes" id="UP000250140">
    <property type="component" value="Unassembled WGS sequence"/>
</dbReference>
<sequence>MTSSMSTVLIIGATSGLGEGFTRQFHALGKHLIIAGRRQDRLLTLQQSLGSRVDIRQLDITDFTTLPGKVNEMLKAFDIDTVFVNAGIMKSPSFADASTQRNEDIIDEINTNLTAPIILARLVVPYLIERAKAGKLANIVFTSSGLAYLPTGFYPVYCSAKAGIHAFCVALRQQLKPTGTQVNVIEIAPPYVDTALDADFRDRVDAIKGKNVPKPMPFDEYMEITMKQLQDGEASKLKEVATGFSQVRVNEWRGSLGKLLESMDIDA</sequence>
<dbReference type="PANTHER" id="PTHR44196">
    <property type="entry name" value="DEHYDROGENASE/REDUCTASE SDR FAMILY MEMBER 7B"/>
    <property type="match status" value="1"/>
</dbReference>
<evidence type="ECO:0000256" key="4">
    <source>
        <dbReference type="ARBA" id="ARBA00037096"/>
    </source>
</evidence>
<gene>
    <name evidence="5" type="ORF">AOQ84DRAFT_429796</name>
</gene>
<keyword evidence="6" id="KW-1185">Reference proteome</keyword>
<evidence type="ECO:0000256" key="2">
    <source>
        <dbReference type="ARBA" id="ARBA00022857"/>
    </source>
</evidence>
<dbReference type="SUPFAM" id="SSF51735">
    <property type="entry name" value="NAD(P)-binding Rossmann-fold domains"/>
    <property type="match status" value="1"/>
</dbReference>
<comment type="similarity">
    <text evidence="1">Belongs to the short-chain dehydrogenases/reductases (SDR) family.</text>
</comment>
<accession>A0A8E2F8Z8</accession>
<evidence type="ECO:0000256" key="1">
    <source>
        <dbReference type="ARBA" id="ARBA00006484"/>
    </source>
</evidence>
<dbReference type="PRINTS" id="PR00081">
    <property type="entry name" value="GDHRDH"/>
</dbReference>
<dbReference type="AlphaFoldDB" id="A0A8E2F8Z8"/>